<protein>
    <submittedName>
        <fullName evidence="3">Uncharacterized protein</fullName>
    </submittedName>
</protein>
<dbReference type="OrthoDB" id="1798639at2"/>
<accession>A0A6L3VD23</accession>
<dbReference type="Proteomes" id="UP000481030">
    <property type="component" value="Unassembled WGS sequence"/>
</dbReference>
<proteinExistence type="predicted"/>
<comment type="caution">
    <text evidence="3">The sequence shown here is derived from an EMBL/GenBank/DDBJ whole genome shotgun (WGS) entry which is preliminary data.</text>
</comment>
<feature type="compositionally biased region" description="Basic residues" evidence="1">
    <location>
        <begin position="28"/>
        <end position="37"/>
    </location>
</feature>
<evidence type="ECO:0000256" key="1">
    <source>
        <dbReference type="SAM" id="MobiDB-lite"/>
    </source>
</evidence>
<feature type="compositionally biased region" description="Low complexity" evidence="1">
    <location>
        <begin position="50"/>
        <end position="60"/>
    </location>
</feature>
<keyword evidence="2" id="KW-0812">Transmembrane</keyword>
<gene>
    <name evidence="3" type="ORF">F7731_03120</name>
</gene>
<dbReference type="RefSeq" id="WP_151533301.1">
    <property type="nucleotide sequence ID" value="NZ_WBOS01000001.1"/>
</dbReference>
<feature type="compositionally biased region" description="Basic and acidic residues" evidence="1">
    <location>
        <begin position="62"/>
        <end position="74"/>
    </location>
</feature>
<sequence>MKFIFDNPVFILMIIGYLISMFAKKKKEQPQHHKGSHRKFEQNPSREVQETFSQTETSTQNEEEKQYADHTKADHAKKLQVEALESQYEVEKRLHALKKQQQLAVKRAEQIKTIIEKPITEQISVPQKEKKPSLSPSKKQLVDGIVWAEIIGPPRALNPHRSLKNNK</sequence>
<dbReference type="EMBL" id="WBOS01000001">
    <property type="protein sequence ID" value="KAB2338563.1"/>
    <property type="molecule type" value="Genomic_DNA"/>
</dbReference>
<reference evidence="3 4" key="1">
    <citation type="journal article" date="2016" name="Antonie Van Leeuwenhoek">
        <title>Bacillus depressus sp. nov., isolated from soil of a sunflower field.</title>
        <authorList>
            <person name="Wei X."/>
            <person name="Xin D."/>
            <person name="Xin Y."/>
            <person name="Zhang H."/>
            <person name="Wang T."/>
            <person name="Zhang J."/>
        </authorList>
    </citation>
    <scope>NUCLEOTIDE SEQUENCE [LARGE SCALE GENOMIC DNA]</scope>
    <source>
        <strain evidence="3 4">BZ1</strain>
    </source>
</reference>
<evidence type="ECO:0000313" key="3">
    <source>
        <dbReference type="EMBL" id="KAB2338563.1"/>
    </source>
</evidence>
<feature type="transmembrane region" description="Helical" evidence="2">
    <location>
        <begin position="6"/>
        <end position="23"/>
    </location>
</feature>
<name>A0A6L3VD23_9BACI</name>
<keyword evidence="2" id="KW-1133">Transmembrane helix</keyword>
<evidence type="ECO:0000256" key="2">
    <source>
        <dbReference type="SAM" id="Phobius"/>
    </source>
</evidence>
<feature type="region of interest" description="Disordered" evidence="1">
    <location>
        <begin position="28"/>
        <end position="74"/>
    </location>
</feature>
<evidence type="ECO:0000313" key="4">
    <source>
        <dbReference type="Proteomes" id="UP000481030"/>
    </source>
</evidence>
<keyword evidence="2" id="KW-0472">Membrane</keyword>
<keyword evidence="4" id="KW-1185">Reference proteome</keyword>
<dbReference type="AlphaFoldDB" id="A0A6L3VD23"/>
<organism evidence="3 4">
    <name type="scientific">Cytobacillus depressus</name>
    <dbReference type="NCBI Taxonomy" id="1602942"/>
    <lineage>
        <taxon>Bacteria</taxon>
        <taxon>Bacillati</taxon>
        <taxon>Bacillota</taxon>
        <taxon>Bacilli</taxon>
        <taxon>Bacillales</taxon>
        <taxon>Bacillaceae</taxon>
        <taxon>Cytobacillus</taxon>
    </lineage>
</organism>